<keyword evidence="4 7" id="KW-0812">Transmembrane</keyword>
<comment type="caution">
    <text evidence="9">The sequence shown here is derived from an EMBL/GenBank/DDBJ whole genome shotgun (WGS) entry which is preliminary data.</text>
</comment>
<feature type="transmembrane region" description="Helical" evidence="8">
    <location>
        <begin position="95"/>
        <end position="117"/>
    </location>
</feature>
<comment type="subcellular location">
    <subcellularLocation>
        <location evidence="1">Membrane</location>
        <topology evidence="1">Multi-pass membrane protein</topology>
    </subcellularLocation>
</comment>
<gene>
    <name evidence="9" type="ORF">CVV64_14695</name>
</gene>
<protein>
    <submittedName>
        <fullName evidence="9">Aquaporin</fullName>
    </submittedName>
</protein>
<feature type="transmembrane region" description="Helical" evidence="8">
    <location>
        <begin position="21"/>
        <end position="43"/>
    </location>
</feature>
<evidence type="ECO:0000256" key="7">
    <source>
        <dbReference type="RuleBase" id="RU000477"/>
    </source>
</evidence>
<proteinExistence type="inferred from homology"/>
<evidence type="ECO:0000256" key="3">
    <source>
        <dbReference type="ARBA" id="ARBA00022448"/>
    </source>
</evidence>
<dbReference type="InterPro" id="IPR000425">
    <property type="entry name" value="MIP"/>
</dbReference>
<dbReference type="Gene3D" id="1.20.1080.10">
    <property type="entry name" value="Glycerol uptake facilitator protein"/>
    <property type="match status" value="1"/>
</dbReference>
<keyword evidence="5 8" id="KW-1133">Transmembrane helix</keyword>
<dbReference type="PRINTS" id="PR00783">
    <property type="entry name" value="MINTRINSICP"/>
</dbReference>
<dbReference type="PANTHER" id="PTHR43829:SF9">
    <property type="entry name" value="AQUAPORIN-9"/>
    <property type="match status" value="1"/>
</dbReference>
<evidence type="ECO:0000313" key="10">
    <source>
        <dbReference type="Proteomes" id="UP000233256"/>
    </source>
</evidence>
<keyword evidence="3 7" id="KW-0813">Transport</keyword>
<evidence type="ECO:0000256" key="2">
    <source>
        <dbReference type="ARBA" id="ARBA00006175"/>
    </source>
</evidence>
<feature type="transmembrane region" description="Helical" evidence="8">
    <location>
        <begin position="251"/>
        <end position="272"/>
    </location>
</feature>
<dbReference type="AlphaFoldDB" id="A0A2N1PM10"/>
<dbReference type="Pfam" id="PF00230">
    <property type="entry name" value="MIP"/>
    <property type="match status" value="1"/>
</dbReference>
<evidence type="ECO:0000313" key="9">
    <source>
        <dbReference type="EMBL" id="PKK89384.1"/>
    </source>
</evidence>
<dbReference type="Proteomes" id="UP000233256">
    <property type="component" value="Unassembled WGS sequence"/>
</dbReference>
<evidence type="ECO:0000256" key="5">
    <source>
        <dbReference type="ARBA" id="ARBA00022989"/>
    </source>
</evidence>
<dbReference type="SUPFAM" id="SSF81338">
    <property type="entry name" value="Aquaporin-like"/>
    <property type="match status" value="1"/>
</dbReference>
<dbReference type="GO" id="GO:0015254">
    <property type="term" value="F:glycerol channel activity"/>
    <property type="evidence" value="ECO:0007669"/>
    <property type="project" value="TreeGrafter"/>
</dbReference>
<dbReference type="GO" id="GO:0015250">
    <property type="term" value="F:water channel activity"/>
    <property type="evidence" value="ECO:0007669"/>
    <property type="project" value="TreeGrafter"/>
</dbReference>
<evidence type="ECO:0000256" key="1">
    <source>
        <dbReference type="ARBA" id="ARBA00004141"/>
    </source>
</evidence>
<feature type="transmembrane region" description="Helical" evidence="8">
    <location>
        <begin position="169"/>
        <end position="187"/>
    </location>
</feature>
<evidence type="ECO:0000256" key="6">
    <source>
        <dbReference type="ARBA" id="ARBA00023136"/>
    </source>
</evidence>
<dbReference type="PROSITE" id="PS00221">
    <property type="entry name" value="MIP"/>
    <property type="match status" value="1"/>
</dbReference>
<feature type="transmembrane region" description="Helical" evidence="8">
    <location>
        <begin position="199"/>
        <end position="220"/>
    </location>
</feature>
<reference evidence="9 10" key="1">
    <citation type="journal article" date="2017" name="ISME J.">
        <title>Potential for microbial H2 and metal transformations associated with novel bacteria and archaea in deep terrestrial subsurface sediments.</title>
        <authorList>
            <person name="Hernsdorf A.W."/>
            <person name="Amano Y."/>
            <person name="Miyakawa K."/>
            <person name="Ise K."/>
            <person name="Suzuki Y."/>
            <person name="Anantharaman K."/>
            <person name="Probst A."/>
            <person name="Burstein D."/>
            <person name="Thomas B.C."/>
            <person name="Banfield J.F."/>
        </authorList>
    </citation>
    <scope>NUCLEOTIDE SEQUENCE [LARGE SCALE GENOMIC DNA]</scope>
    <source>
        <strain evidence="9">HGW-Wallbacteria-1</strain>
    </source>
</reference>
<dbReference type="GO" id="GO:0005886">
    <property type="term" value="C:plasma membrane"/>
    <property type="evidence" value="ECO:0007669"/>
    <property type="project" value="TreeGrafter"/>
</dbReference>
<dbReference type="EMBL" id="PGXC01000019">
    <property type="protein sequence ID" value="PKK89384.1"/>
    <property type="molecule type" value="Genomic_DNA"/>
</dbReference>
<organism evidence="9 10">
    <name type="scientific">Candidatus Wallbacteria bacterium HGW-Wallbacteria-1</name>
    <dbReference type="NCBI Taxonomy" id="2013854"/>
    <lineage>
        <taxon>Bacteria</taxon>
        <taxon>Candidatus Walliibacteriota</taxon>
    </lineage>
</organism>
<dbReference type="PANTHER" id="PTHR43829">
    <property type="entry name" value="AQUAPORIN OR AQUAGLYCEROPORIN RELATED"/>
    <property type="match status" value="1"/>
</dbReference>
<dbReference type="InterPro" id="IPR022357">
    <property type="entry name" value="MIP_CS"/>
</dbReference>
<evidence type="ECO:0000256" key="4">
    <source>
        <dbReference type="ARBA" id="ARBA00022692"/>
    </source>
</evidence>
<dbReference type="InterPro" id="IPR050363">
    <property type="entry name" value="MIP/Aquaporin"/>
</dbReference>
<dbReference type="InterPro" id="IPR023271">
    <property type="entry name" value="Aquaporin-like"/>
</dbReference>
<keyword evidence="6 8" id="KW-0472">Membrane</keyword>
<comment type="similarity">
    <text evidence="2 7">Belongs to the MIP/aquaporin (TC 1.A.8) family.</text>
</comment>
<dbReference type="NCBIfam" id="TIGR00861">
    <property type="entry name" value="MIP"/>
    <property type="match status" value="1"/>
</dbReference>
<evidence type="ECO:0000256" key="8">
    <source>
        <dbReference type="SAM" id="Phobius"/>
    </source>
</evidence>
<dbReference type="CDD" id="cd00333">
    <property type="entry name" value="MIP"/>
    <property type="match status" value="1"/>
</dbReference>
<accession>A0A2N1PM10</accession>
<feature type="transmembrane region" description="Helical" evidence="8">
    <location>
        <begin position="49"/>
        <end position="74"/>
    </location>
</feature>
<name>A0A2N1PM10_9BACT</name>
<sequence>MKSKTVTIAENFFCPCRREMAAEFFGTLTLVFFGVGAVNAAVLTGAQSGLWQVAVVWSVAVGMAIYCTGAISGAHLNPAITLSFFVWRKFPANRVLPYIAGQLAGAMTASIILYTLFAGPIQAFETRRGIIRGTPESVVSAMVFGEYFPNPAIAASLGWNDSTVTHRTAMIAEGVGTFFLALMIFGLTDKNNSSSPGQYLTPLSIGLTVAMIISVIAPLTQAGLNPARDLGPRIIAWAAGWGHVAIPGPRGGFFTVYILAPIIGALMAGYVWKFISAIVINKFIDISEVSEISKISEVSEISNQLKNE</sequence>